<proteinExistence type="inferred from homology"/>
<evidence type="ECO:0000256" key="8">
    <source>
        <dbReference type="ARBA" id="ARBA00023239"/>
    </source>
</evidence>
<evidence type="ECO:0000256" key="5">
    <source>
        <dbReference type="ARBA" id="ARBA00022793"/>
    </source>
</evidence>
<evidence type="ECO:0000256" key="7">
    <source>
        <dbReference type="ARBA" id="ARBA00023141"/>
    </source>
</evidence>
<comment type="pathway">
    <text evidence="2 9">Amino-acid biosynthesis; L-tryptophan biosynthesis; L-tryptophan from chorismate: step 4/5.</text>
</comment>
<dbReference type="InterPro" id="IPR001468">
    <property type="entry name" value="Indole-3-GlycerolPSynthase_CS"/>
</dbReference>
<dbReference type="EMBL" id="LUXM01000040">
    <property type="protein sequence ID" value="KZU91776.1"/>
    <property type="molecule type" value="Genomic_DNA"/>
</dbReference>
<dbReference type="InterPro" id="IPR011060">
    <property type="entry name" value="RibuloseP-bd_barrel"/>
</dbReference>
<organism evidence="10 11">
    <name type="scientific">Lactiplantibacillus plantarum</name>
    <name type="common">Lactobacillus plantarum</name>
    <dbReference type="NCBI Taxonomy" id="1590"/>
    <lineage>
        <taxon>Bacteria</taxon>
        <taxon>Bacillati</taxon>
        <taxon>Bacillota</taxon>
        <taxon>Bacilli</taxon>
        <taxon>Lactobacillales</taxon>
        <taxon>Lactobacillaceae</taxon>
        <taxon>Lactiplantibacillus</taxon>
    </lineage>
</organism>
<evidence type="ECO:0000313" key="10">
    <source>
        <dbReference type="EMBL" id="KZU91776.1"/>
    </source>
</evidence>
<dbReference type="CDD" id="cd00331">
    <property type="entry name" value="IGPS"/>
    <property type="match status" value="1"/>
</dbReference>
<keyword evidence="6 9" id="KW-0822">Tryptophan biosynthesis</keyword>
<dbReference type="AlphaFoldDB" id="A0A162G886"/>
<evidence type="ECO:0000256" key="3">
    <source>
        <dbReference type="ARBA" id="ARBA00008737"/>
    </source>
</evidence>
<keyword evidence="4 9" id="KW-0028">Amino-acid biosynthesis</keyword>
<dbReference type="Pfam" id="PF00218">
    <property type="entry name" value="IGPS"/>
    <property type="match status" value="1"/>
</dbReference>
<dbReference type="GO" id="GO:0004425">
    <property type="term" value="F:indole-3-glycerol-phosphate synthase activity"/>
    <property type="evidence" value="ECO:0007669"/>
    <property type="project" value="UniProtKB-UniRule"/>
</dbReference>
<dbReference type="InterPro" id="IPR045186">
    <property type="entry name" value="Indole-3-glycerol_P_synth"/>
</dbReference>
<dbReference type="FunFam" id="3.20.20.70:FF:000024">
    <property type="entry name" value="Indole-3-glycerol phosphate synthase"/>
    <property type="match status" value="1"/>
</dbReference>
<evidence type="ECO:0000256" key="4">
    <source>
        <dbReference type="ARBA" id="ARBA00022605"/>
    </source>
</evidence>
<dbReference type="InterPro" id="IPR013785">
    <property type="entry name" value="Aldolase_TIM"/>
</dbReference>
<evidence type="ECO:0000256" key="9">
    <source>
        <dbReference type="HAMAP-Rule" id="MF_00134"/>
    </source>
</evidence>
<reference evidence="10 11" key="1">
    <citation type="submission" date="2016-03" db="EMBL/GenBank/DDBJ databases">
        <title>Comparative genomics of 54 Lactobacillus plantarum strains reveals genomic uncoupling from niche constraints.</title>
        <authorList>
            <person name="Martino M.E."/>
        </authorList>
    </citation>
    <scope>NUCLEOTIDE SEQUENCE [LARGE SCALE GENOMIC DNA]</scope>
    <source>
        <strain evidence="10 11">19.1</strain>
    </source>
</reference>
<dbReference type="PANTHER" id="PTHR22854">
    <property type="entry name" value="TRYPTOPHAN BIOSYNTHESIS PROTEIN"/>
    <property type="match status" value="1"/>
</dbReference>
<sequence length="260" mass="27881">MILDQLVQASQQRVQKVPVRERVKRIQQARKMTTPVLSFEAMLAQPGLQLIGEVKRASPSKGLIAAEFDYLQIAQDYVAAGIDAISVLTEPRYFKGQLSYLQAIAQTVSVPTLRKDFIVAASQIASARLAGASAVLLIVSILTPAQLKAFITLAHELNLSALVEVHTTAEIQLAVAAGARIIGINNRNLKDFSVNFATSCQLRQAVPAECYVVAESGIQTATQAQQLAAAGFDAMLVGETLMRAPDKGQAVMQLRAGVRG</sequence>
<dbReference type="SUPFAM" id="SSF51366">
    <property type="entry name" value="Ribulose-phoshate binding barrel"/>
    <property type="match status" value="1"/>
</dbReference>
<protein>
    <recommendedName>
        <fullName evidence="9">Indole-3-glycerol phosphate synthase</fullName>
        <shortName evidence="9">IGPS</shortName>
        <ecNumber evidence="9">4.1.1.48</ecNumber>
    </recommendedName>
</protein>
<comment type="catalytic activity">
    <reaction evidence="1 9">
        <text>1-(2-carboxyphenylamino)-1-deoxy-D-ribulose 5-phosphate + H(+) = (1S,2R)-1-C-(indol-3-yl)glycerol 3-phosphate + CO2 + H2O</text>
        <dbReference type="Rhea" id="RHEA:23476"/>
        <dbReference type="ChEBI" id="CHEBI:15377"/>
        <dbReference type="ChEBI" id="CHEBI:15378"/>
        <dbReference type="ChEBI" id="CHEBI:16526"/>
        <dbReference type="ChEBI" id="CHEBI:58613"/>
        <dbReference type="ChEBI" id="CHEBI:58866"/>
        <dbReference type="EC" id="4.1.1.48"/>
    </reaction>
</comment>
<dbReference type="NCBIfam" id="NF001377">
    <property type="entry name" value="PRK00278.2-4"/>
    <property type="match status" value="1"/>
</dbReference>
<keyword evidence="8 9" id="KW-0456">Lyase</keyword>
<dbReference type="PROSITE" id="PS00614">
    <property type="entry name" value="IGPS"/>
    <property type="match status" value="1"/>
</dbReference>
<dbReference type="GO" id="GO:0000162">
    <property type="term" value="P:L-tryptophan biosynthetic process"/>
    <property type="evidence" value="ECO:0007669"/>
    <property type="project" value="UniProtKB-UniRule"/>
</dbReference>
<dbReference type="UniPathway" id="UPA00035">
    <property type="reaction ID" value="UER00043"/>
</dbReference>
<accession>A0A162G886</accession>
<dbReference type="Proteomes" id="UP000076882">
    <property type="component" value="Unassembled WGS sequence"/>
</dbReference>
<gene>
    <name evidence="9" type="primary">trpC</name>
    <name evidence="10" type="ORF">Lp19_3062</name>
</gene>
<dbReference type="KEGG" id="lpb:SH83_06880"/>
<dbReference type="GO" id="GO:0004640">
    <property type="term" value="F:phosphoribosylanthranilate isomerase activity"/>
    <property type="evidence" value="ECO:0007669"/>
    <property type="project" value="TreeGrafter"/>
</dbReference>
<keyword evidence="7 9" id="KW-0057">Aromatic amino acid biosynthesis</keyword>
<evidence type="ECO:0000256" key="2">
    <source>
        <dbReference type="ARBA" id="ARBA00004696"/>
    </source>
</evidence>
<evidence type="ECO:0000313" key="11">
    <source>
        <dbReference type="Proteomes" id="UP000076882"/>
    </source>
</evidence>
<evidence type="ECO:0000256" key="1">
    <source>
        <dbReference type="ARBA" id="ARBA00001633"/>
    </source>
</evidence>
<dbReference type="InterPro" id="IPR013798">
    <property type="entry name" value="Indole-3-glycerol_P_synth_dom"/>
</dbReference>
<dbReference type="PANTHER" id="PTHR22854:SF2">
    <property type="entry name" value="INDOLE-3-GLYCEROL-PHOSPHATE SYNTHASE"/>
    <property type="match status" value="1"/>
</dbReference>
<dbReference type="HAMAP" id="MF_00134_B">
    <property type="entry name" value="IGPS_B"/>
    <property type="match status" value="1"/>
</dbReference>
<dbReference type="PATRIC" id="fig|1590.144.peg.1423"/>
<dbReference type="Gene3D" id="3.20.20.70">
    <property type="entry name" value="Aldolase class I"/>
    <property type="match status" value="1"/>
</dbReference>
<evidence type="ECO:0000256" key="6">
    <source>
        <dbReference type="ARBA" id="ARBA00022822"/>
    </source>
</evidence>
<comment type="caution">
    <text evidence="10">The sequence shown here is derived from an EMBL/GenBank/DDBJ whole genome shotgun (WGS) entry which is preliminary data.</text>
</comment>
<dbReference type="RefSeq" id="WP_024002820.1">
    <property type="nucleotide sequence ID" value="NZ_CP010528.1"/>
</dbReference>
<dbReference type="EC" id="4.1.1.48" evidence="9"/>
<name>A0A162G886_LACPN</name>
<comment type="similarity">
    <text evidence="3 9">Belongs to the TrpC family.</text>
</comment>
<keyword evidence="5 9" id="KW-0210">Decarboxylase</keyword>